<accession>A0ACC0NT95</accession>
<gene>
    <name evidence="1" type="ORF">RHMOL_Rhmol05G0233800</name>
</gene>
<dbReference type="EMBL" id="CM046392">
    <property type="protein sequence ID" value="KAI8556201.1"/>
    <property type="molecule type" value="Genomic_DNA"/>
</dbReference>
<evidence type="ECO:0000313" key="2">
    <source>
        <dbReference type="Proteomes" id="UP001062846"/>
    </source>
</evidence>
<proteinExistence type="predicted"/>
<dbReference type="Proteomes" id="UP001062846">
    <property type="component" value="Chromosome 5"/>
</dbReference>
<reference evidence="1" key="1">
    <citation type="submission" date="2022-02" db="EMBL/GenBank/DDBJ databases">
        <title>Plant Genome Project.</title>
        <authorList>
            <person name="Zhang R.-G."/>
        </authorList>
    </citation>
    <scope>NUCLEOTIDE SEQUENCE</scope>
    <source>
        <strain evidence="1">AT1</strain>
    </source>
</reference>
<comment type="caution">
    <text evidence="1">The sequence shown here is derived from an EMBL/GenBank/DDBJ whole genome shotgun (WGS) entry which is preliminary data.</text>
</comment>
<organism evidence="1 2">
    <name type="scientific">Rhododendron molle</name>
    <name type="common">Chinese azalea</name>
    <name type="synonym">Azalea mollis</name>
    <dbReference type="NCBI Taxonomy" id="49168"/>
    <lineage>
        <taxon>Eukaryota</taxon>
        <taxon>Viridiplantae</taxon>
        <taxon>Streptophyta</taxon>
        <taxon>Embryophyta</taxon>
        <taxon>Tracheophyta</taxon>
        <taxon>Spermatophyta</taxon>
        <taxon>Magnoliopsida</taxon>
        <taxon>eudicotyledons</taxon>
        <taxon>Gunneridae</taxon>
        <taxon>Pentapetalae</taxon>
        <taxon>asterids</taxon>
        <taxon>Ericales</taxon>
        <taxon>Ericaceae</taxon>
        <taxon>Ericoideae</taxon>
        <taxon>Rhodoreae</taxon>
        <taxon>Rhododendron</taxon>
    </lineage>
</organism>
<name>A0ACC0NT95_RHOML</name>
<protein>
    <submittedName>
        <fullName evidence="1">Uncharacterized protein</fullName>
    </submittedName>
</protein>
<keyword evidence="2" id="KW-1185">Reference proteome</keyword>
<sequence>MAFESSSNTCREPKRTNKTSQSPLWTEDPQPLPNLPCEIIVEILSRLPVKSLLRLRCVFKSWRSLISNRKFAKTHVSLASMNTDYSNHRLILSSLNPPSDVKSCSLYSILNEKSDSAVQLDCPLKAPDLQVKIWGCCDGLVCIGTEREVLIWNPSTGKYKGLPNVEMWYCCYGKFAEYAFGYDECIDDYKVVGFFFDNHTSGSNPIVTVCTLRSDSWRRIGDFPRGVPEDPSWAFVNRALHWVHSSSIGKSNDIIVSPDLGKETYGEVSEPEYRDGYFYEISLRVLNGCLSILCNYYDVCFDVWVTKEYGIRDSWTMLVVIPYVVHPPPSDCPYSTPLCVLEDGEVLPDMDCPYSTPLCVLENSEVLLDMVTQLVRFNPKDGTFSYPLIYNCSARLRAYPYIESLVSPDYVADSGFLWQNQY</sequence>
<evidence type="ECO:0000313" key="1">
    <source>
        <dbReference type="EMBL" id="KAI8556201.1"/>
    </source>
</evidence>